<name>A0A559JMV2_9BACL</name>
<evidence type="ECO:0000313" key="1">
    <source>
        <dbReference type="EMBL" id="TVY01203.1"/>
    </source>
</evidence>
<organism evidence="1 2">
    <name type="scientific">Cohnella terricola</name>
    <dbReference type="NCBI Taxonomy" id="1289167"/>
    <lineage>
        <taxon>Bacteria</taxon>
        <taxon>Bacillati</taxon>
        <taxon>Bacillota</taxon>
        <taxon>Bacilli</taxon>
        <taxon>Bacillales</taxon>
        <taxon>Paenibacillaceae</taxon>
        <taxon>Cohnella</taxon>
    </lineage>
</organism>
<dbReference type="InterPro" id="IPR029016">
    <property type="entry name" value="GAF-like_dom_sf"/>
</dbReference>
<accession>A0A559JMV2</accession>
<evidence type="ECO:0000313" key="2">
    <source>
        <dbReference type="Proteomes" id="UP000316330"/>
    </source>
</evidence>
<sequence>MDKLSELRAAVGSDFASLAVVDRRERYTRWKWASGNLNERYLNISVRHGQGIEGQIIKVGRGLAWDYEESRKRTDSILLTERLLSAYAEPVMSGQEIVGILLAGDRTRRVYETAERDAVAQAASEIAEFIGGLI</sequence>
<keyword evidence="2" id="KW-1185">Reference proteome</keyword>
<dbReference type="RefSeq" id="WP_144700299.1">
    <property type="nucleotide sequence ID" value="NZ_VNJJ01000004.1"/>
</dbReference>
<comment type="caution">
    <text evidence="1">The sequence shown here is derived from an EMBL/GenBank/DDBJ whole genome shotgun (WGS) entry which is preliminary data.</text>
</comment>
<dbReference type="Proteomes" id="UP000316330">
    <property type="component" value="Unassembled WGS sequence"/>
</dbReference>
<proteinExistence type="predicted"/>
<dbReference type="EMBL" id="VNJJ01000004">
    <property type="protein sequence ID" value="TVY01203.1"/>
    <property type="molecule type" value="Genomic_DNA"/>
</dbReference>
<dbReference type="OrthoDB" id="2360948at2"/>
<dbReference type="AlphaFoldDB" id="A0A559JMV2"/>
<evidence type="ECO:0008006" key="3">
    <source>
        <dbReference type="Google" id="ProtNLM"/>
    </source>
</evidence>
<gene>
    <name evidence="1" type="ORF">FPZ45_08625</name>
</gene>
<protein>
    <recommendedName>
        <fullName evidence="3">GAF domain-containing protein</fullName>
    </recommendedName>
</protein>
<dbReference type="Gene3D" id="3.30.450.40">
    <property type="match status" value="1"/>
</dbReference>
<dbReference type="SUPFAM" id="SSF55781">
    <property type="entry name" value="GAF domain-like"/>
    <property type="match status" value="1"/>
</dbReference>
<reference evidence="1 2" key="1">
    <citation type="submission" date="2019-07" db="EMBL/GenBank/DDBJ databases">
        <authorList>
            <person name="Kim J."/>
        </authorList>
    </citation>
    <scope>NUCLEOTIDE SEQUENCE [LARGE SCALE GENOMIC DNA]</scope>
    <source>
        <strain evidence="1 2">G13</strain>
    </source>
</reference>